<keyword evidence="2" id="KW-1185">Reference proteome</keyword>
<proteinExistence type="predicted"/>
<protein>
    <submittedName>
        <fullName evidence="1">Uncharacterized protein</fullName>
    </submittedName>
</protein>
<comment type="caution">
    <text evidence="1">The sequence shown here is derived from an EMBL/GenBank/DDBJ whole genome shotgun (WGS) entry which is preliminary data.</text>
</comment>
<gene>
    <name evidence="1" type="ORF">FNU79_06300</name>
</gene>
<dbReference type="AlphaFoldDB" id="A0A553V2W5"/>
<name>A0A553V2W5_9DEIO</name>
<dbReference type="RefSeq" id="WP_143720026.1">
    <property type="nucleotide sequence ID" value="NZ_VKDB01000004.1"/>
</dbReference>
<evidence type="ECO:0000313" key="1">
    <source>
        <dbReference type="EMBL" id="TSA86796.1"/>
    </source>
</evidence>
<dbReference type="Proteomes" id="UP000316092">
    <property type="component" value="Unassembled WGS sequence"/>
</dbReference>
<reference evidence="1 2" key="1">
    <citation type="submission" date="2019-07" db="EMBL/GenBank/DDBJ databases">
        <title>Deinococcus detaillus sp. nov., isolated from humus soil in Antarctica.</title>
        <authorList>
            <person name="Zhang K."/>
        </authorList>
    </citation>
    <scope>NUCLEOTIDE SEQUENCE [LARGE SCALE GENOMIC DNA]</scope>
    <source>
        <strain evidence="1 2">H1</strain>
    </source>
</reference>
<evidence type="ECO:0000313" key="2">
    <source>
        <dbReference type="Proteomes" id="UP000316092"/>
    </source>
</evidence>
<dbReference type="OrthoDB" id="9863124at2"/>
<accession>A0A553V2W5</accession>
<dbReference type="EMBL" id="VKDB01000004">
    <property type="protein sequence ID" value="TSA86796.1"/>
    <property type="molecule type" value="Genomic_DNA"/>
</dbReference>
<organism evidence="1 2">
    <name type="scientific">Deinococcus detaillensis</name>
    <dbReference type="NCBI Taxonomy" id="2592048"/>
    <lineage>
        <taxon>Bacteria</taxon>
        <taxon>Thermotogati</taxon>
        <taxon>Deinococcota</taxon>
        <taxon>Deinococci</taxon>
        <taxon>Deinococcales</taxon>
        <taxon>Deinococcaceae</taxon>
        <taxon>Deinococcus</taxon>
    </lineage>
</organism>
<sequence length="91" mass="10139">MSSKTELPREELELQRLLKSQSLGTLPLQLIKSLNSEVLRSPAFFIYIVVKLFKIGISGATELWACKDVSDEEMTAVLNNQLKLSKSKAGD</sequence>